<protein>
    <submittedName>
        <fullName evidence="13">Cation transporter</fullName>
    </submittedName>
</protein>
<keyword evidence="8 10" id="KW-0472">Membrane</keyword>
<keyword evidence="4 10" id="KW-0812">Transmembrane</keyword>
<keyword evidence="5" id="KW-0864">Zinc transport</keyword>
<evidence type="ECO:0000256" key="8">
    <source>
        <dbReference type="ARBA" id="ARBA00023136"/>
    </source>
</evidence>
<evidence type="ECO:0000259" key="11">
    <source>
        <dbReference type="Pfam" id="PF01545"/>
    </source>
</evidence>
<keyword evidence="7" id="KW-0406">Ion transport</keyword>
<feature type="transmembrane region" description="Helical" evidence="10">
    <location>
        <begin position="111"/>
        <end position="135"/>
    </location>
</feature>
<dbReference type="Pfam" id="PF16916">
    <property type="entry name" value="ZT_dimer"/>
    <property type="match status" value="1"/>
</dbReference>
<dbReference type="GO" id="GO:0005886">
    <property type="term" value="C:plasma membrane"/>
    <property type="evidence" value="ECO:0007669"/>
    <property type="project" value="TreeGrafter"/>
</dbReference>
<evidence type="ECO:0000313" key="13">
    <source>
        <dbReference type="EMBL" id="NEU94524.1"/>
    </source>
</evidence>
<keyword evidence="6 10" id="KW-1133">Transmembrane helix</keyword>
<evidence type="ECO:0000256" key="4">
    <source>
        <dbReference type="ARBA" id="ARBA00022692"/>
    </source>
</evidence>
<dbReference type="PANTHER" id="PTHR11562">
    <property type="entry name" value="CATION EFFLUX PROTEIN/ ZINC TRANSPORTER"/>
    <property type="match status" value="1"/>
</dbReference>
<organism evidence="13 14">
    <name type="scientific">Bradyrhizobium uaiense</name>
    <dbReference type="NCBI Taxonomy" id="2594946"/>
    <lineage>
        <taxon>Bacteria</taxon>
        <taxon>Pseudomonadati</taxon>
        <taxon>Pseudomonadota</taxon>
        <taxon>Alphaproteobacteria</taxon>
        <taxon>Hyphomicrobiales</taxon>
        <taxon>Nitrobacteraceae</taxon>
        <taxon>Bradyrhizobium</taxon>
    </lineage>
</organism>
<dbReference type="GO" id="GO:0005385">
    <property type="term" value="F:zinc ion transmembrane transporter activity"/>
    <property type="evidence" value="ECO:0007669"/>
    <property type="project" value="TreeGrafter"/>
</dbReference>
<dbReference type="PANTHER" id="PTHR11562:SF17">
    <property type="entry name" value="RE54080P-RELATED"/>
    <property type="match status" value="1"/>
</dbReference>
<dbReference type="EMBL" id="VKHP01000003">
    <property type="protein sequence ID" value="NEU94524.1"/>
    <property type="molecule type" value="Genomic_DNA"/>
</dbReference>
<dbReference type="Proteomes" id="UP000468531">
    <property type="component" value="Unassembled WGS sequence"/>
</dbReference>
<dbReference type="Gene3D" id="1.20.1510.10">
    <property type="entry name" value="Cation efflux protein transmembrane domain"/>
    <property type="match status" value="1"/>
</dbReference>
<dbReference type="InterPro" id="IPR027469">
    <property type="entry name" value="Cation_efflux_TMD_sf"/>
</dbReference>
<dbReference type="InterPro" id="IPR036837">
    <property type="entry name" value="Cation_efflux_CTD_sf"/>
</dbReference>
<dbReference type="SUPFAM" id="SSF160240">
    <property type="entry name" value="Cation efflux protein cytoplasmic domain-like"/>
    <property type="match status" value="1"/>
</dbReference>
<comment type="caution">
    <text evidence="13">The sequence shown here is derived from an EMBL/GenBank/DDBJ whole genome shotgun (WGS) entry which is preliminary data.</text>
</comment>
<keyword evidence="3" id="KW-0813">Transport</keyword>
<feature type="transmembrane region" description="Helical" evidence="10">
    <location>
        <begin position="215"/>
        <end position="232"/>
    </location>
</feature>
<keyword evidence="5" id="KW-0862">Zinc</keyword>
<dbReference type="NCBIfam" id="TIGR01297">
    <property type="entry name" value="CDF"/>
    <property type="match status" value="1"/>
</dbReference>
<proteinExistence type="inferred from homology"/>
<feature type="domain" description="Cation efflux protein transmembrane" evidence="11">
    <location>
        <begin position="51"/>
        <end position="236"/>
    </location>
</feature>
<gene>
    <name evidence="13" type="ORF">FNJ47_01440</name>
</gene>
<evidence type="ECO:0000256" key="3">
    <source>
        <dbReference type="ARBA" id="ARBA00022448"/>
    </source>
</evidence>
<evidence type="ECO:0000256" key="2">
    <source>
        <dbReference type="ARBA" id="ARBA00008873"/>
    </source>
</evidence>
<dbReference type="InterPro" id="IPR050681">
    <property type="entry name" value="CDF/SLC30A"/>
</dbReference>
<feature type="compositionally biased region" description="Basic residues" evidence="9">
    <location>
        <begin position="14"/>
        <end position="38"/>
    </location>
</feature>
<dbReference type="InterPro" id="IPR058533">
    <property type="entry name" value="Cation_efflux_TM"/>
</dbReference>
<evidence type="ECO:0000256" key="9">
    <source>
        <dbReference type="SAM" id="MobiDB-lite"/>
    </source>
</evidence>
<evidence type="ECO:0000256" key="5">
    <source>
        <dbReference type="ARBA" id="ARBA00022906"/>
    </source>
</evidence>
<evidence type="ECO:0000256" key="10">
    <source>
        <dbReference type="SAM" id="Phobius"/>
    </source>
</evidence>
<evidence type="ECO:0000259" key="12">
    <source>
        <dbReference type="Pfam" id="PF16916"/>
    </source>
</evidence>
<name>A0A6P1B842_9BRAD</name>
<dbReference type="SUPFAM" id="SSF161111">
    <property type="entry name" value="Cation efflux protein transmembrane domain-like"/>
    <property type="match status" value="1"/>
</dbReference>
<evidence type="ECO:0000256" key="6">
    <source>
        <dbReference type="ARBA" id="ARBA00022989"/>
    </source>
</evidence>
<feature type="region of interest" description="Disordered" evidence="9">
    <location>
        <begin position="1"/>
        <end position="39"/>
    </location>
</feature>
<feature type="transmembrane region" description="Helical" evidence="10">
    <location>
        <begin position="183"/>
        <end position="209"/>
    </location>
</feature>
<feature type="domain" description="Cation efflux protein cytoplasmic" evidence="12">
    <location>
        <begin position="244"/>
        <end position="316"/>
    </location>
</feature>
<feature type="compositionally biased region" description="Basic and acidic residues" evidence="9">
    <location>
        <begin position="1"/>
        <end position="13"/>
    </location>
</feature>
<feature type="transmembrane region" description="Helical" evidence="10">
    <location>
        <begin position="48"/>
        <end position="68"/>
    </location>
</feature>
<dbReference type="InterPro" id="IPR002524">
    <property type="entry name" value="Cation_efflux"/>
</dbReference>
<comment type="subcellular location">
    <subcellularLocation>
        <location evidence="1">Membrane</location>
        <topology evidence="1">Multi-pass membrane protein</topology>
    </subcellularLocation>
</comment>
<evidence type="ECO:0000256" key="7">
    <source>
        <dbReference type="ARBA" id="ARBA00023065"/>
    </source>
</evidence>
<reference evidence="13 14" key="1">
    <citation type="journal article" date="2020" name="Arch. Microbiol.">
        <title>Bradyrhizobium uaiense sp. nov., a new highly efficient cowpea symbiont.</title>
        <authorList>
            <person name="Cabral Michel D."/>
            <person name="Azarias Guimaraes A."/>
            <person name="Martins da Costa E."/>
            <person name="Soares de Carvalho T."/>
            <person name="Balsanelli E."/>
            <person name="Willems A."/>
            <person name="Maltempi de Souza E."/>
            <person name="de Souza Moreira F.M."/>
        </authorList>
    </citation>
    <scope>NUCLEOTIDE SEQUENCE [LARGE SCALE GENOMIC DNA]</scope>
    <source>
        <strain evidence="13 14">UFLA 03-164</strain>
    </source>
</reference>
<feature type="transmembrane region" description="Helical" evidence="10">
    <location>
        <begin position="147"/>
        <end position="171"/>
    </location>
</feature>
<dbReference type="RefSeq" id="WP_163149729.1">
    <property type="nucleotide sequence ID" value="NZ_VKHP01000003.1"/>
</dbReference>
<comment type="similarity">
    <text evidence="2">Belongs to the cation diffusion facilitator (CDF) transporter (TC 2.A.4) family. SLC30A subfamily.</text>
</comment>
<dbReference type="InterPro" id="IPR027470">
    <property type="entry name" value="Cation_efflux_CTD"/>
</dbReference>
<accession>A0A6P1B842</accession>
<keyword evidence="14" id="KW-1185">Reference proteome</keyword>
<evidence type="ECO:0000313" key="14">
    <source>
        <dbReference type="Proteomes" id="UP000468531"/>
    </source>
</evidence>
<dbReference type="AlphaFoldDB" id="A0A6P1B842"/>
<dbReference type="Pfam" id="PF01545">
    <property type="entry name" value="Cation_efflux"/>
    <property type="match status" value="1"/>
</dbReference>
<evidence type="ECO:0000256" key="1">
    <source>
        <dbReference type="ARBA" id="ARBA00004141"/>
    </source>
</evidence>
<sequence>MAHNHSHDHDHSGHSHGHSHSGHSHSGHSHAGHSHAGHSHAPASFGTAFAVGASLNTAFVIAELIFGYSANSLALISDAVHNLSDVIALLLAWGGAWLAGRRPTDTHTYGYRRASILAALFNAGLLLIAVGGIAVEAINRFREPAEVASWTVVWVAALGILINGGTALLFMRGRDSDLNVRGAYLHMAADAGVSFGVVIAALLIMATGWQWLDPAISLAIAVVVLLSGWELARDSVNLALDAVPRGIDLKQVRDYLAALEGVTEVHDLHIWAMSTSETALTAHLVRPGGHDDIFLHRVCAELSERFSIHHATLQVEISSETCRLAPAEMV</sequence>